<dbReference type="AlphaFoldDB" id="A0A5N7MRG1"/>
<name>A0A5N7MRG1_9HYPH</name>
<accession>A0A5N7MRG1</accession>
<protein>
    <submittedName>
        <fullName evidence="1">Uncharacterized protein</fullName>
    </submittedName>
</protein>
<dbReference type="Proteomes" id="UP000403266">
    <property type="component" value="Unassembled WGS sequence"/>
</dbReference>
<dbReference type="EMBL" id="VOSK01000247">
    <property type="protein sequence ID" value="MPR29592.1"/>
    <property type="molecule type" value="Genomic_DNA"/>
</dbReference>
<keyword evidence="2" id="KW-1185">Reference proteome</keyword>
<sequence>MTSAVQNVPLDQRIEFAQSNEATIGLLCTIDGPLSPGSLTQNSSKPDIWQVVASTHDRKYHIYVTDPALRDDLKRVAKNVGKIEPQARIERIVELEGVELLPEGNGTPAFLAHRRAA</sequence>
<organism evidence="1 2">
    <name type="scientific">Microvirga tunisiensis</name>
    <dbReference type="NCBI Taxonomy" id="2108360"/>
    <lineage>
        <taxon>Bacteria</taxon>
        <taxon>Pseudomonadati</taxon>
        <taxon>Pseudomonadota</taxon>
        <taxon>Alphaproteobacteria</taxon>
        <taxon>Hyphomicrobiales</taxon>
        <taxon>Methylobacteriaceae</taxon>
        <taxon>Microvirga</taxon>
    </lineage>
</organism>
<reference evidence="1 2" key="1">
    <citation type="journal article" date="2019" name="Syst. Appl. Microbiol.">
        <title>Microvirga tunisiensis sp. nov., a root nodule symbiotic bacterium isolated from Lupinus micranthus and L. luteus grown in Northern Tunisia.</title>
        <authorList>
            <person name="Msaddak A."/>
            <person name="Rejili M."/>
            <person name="Duran D."/>
            <person name="Mars M."/>
            <person name="Palacios J.M."/>
            <person name="Ruiz-Argueso T."/>
            <person name="Rey L."/>
            <person name="Imperial J."/>
        </authorList>
    </citation>
    <scope>NUCLEOTIDE SEQUENCE [LARGE SCALE GENOMIC DNA]</scope>
    <source>
        <strain evidence="1 2">Lmie10</strain>
    </source>
</reference>
<gene>
    <name evidence="1" type="ORF">FS320_32030</name>
</gene>
<comment type="caution">
    <text evidence="1">The sequence shown here is derived from an EMBL/GenBank/DDBJ whole genome shotgun (WGS) entry which is preliminary data.</text>
</comment>
<dbReference type="RefSeq" id="WP_152716484.1">
    <property type="nucleotide sequence ID" value="NZ_VOSJ01000267.1"/>
</dbReference>
<evidence type="ECO:0000313" key="2">
    <source>
        <dbReference type="Proteomes" id="UP000403266"/>
    </source>
</evidence>
<evidence type="ECO:0000313" key="1">
    <source>
        <dbReference type="EMBL" id="MPR29592.1"/>
    </source>
</evidence>
<proteinExistence type="predicted"/>